<feature type="compositionally biased region" description="Gly residues" evidence="5">
    <location>
        <begin position="237"/>
        <end position="257"/>
    </location>
</feature>
<dbReference type="GO" id="GO:0005737">
    <property type="term" value="C:cytoplasm"/>
    <property type="evidence" value="ECO:0007669"/>
    <property type="project" value="UniProtKB-ARBA"/>
</dbReference>
<dbReference type="Proteomes" id="UP000253318">
    <property type="component" value="Unassembled WGS sequence"/>
</dbReference>
<organism evidence="6 7">
    <name type="scientific">Marinitenerispora sediminis</name>
    <dbReference type="NCBI Taxonomy" id="1931232"/>
    <lineage>
        <taxon>Bacteria</taxon>
        <taxon>Bacillati</taxon>
        <taxon>Actinomycetota</taxon>
        <taxon>Actinomycetes</taxon>
        <taxon>Streptosporangiales</taxon>
        <taxon>Nocardiopsidaceae</taxon>
        <taxon>Marinitenerispora</taxon>
    </lineage>
</organism>
<evidence type="ECO:0000256" key="3">
    <source>
        <dbReference type="ARBA" id="ARBA00023121"/>
    </source>
</evidence>
<gene>
    <name evidence="6" type="ORF">DEF24_00495</name>
</gene>
<dbReference type="Pfam" id="PF05719">
    <property type="entry name" value="GPP34"/>
    <property type="match status" value="1"/>
</dbReference>
<keyword evidence="3" id="KW-0446">Lipid-binding</keyword>
<dbReference type="Gene3D" id="1.10.3630.10">
    <property type="entry name" value="yeast vps74-n-term truncation variant domain like"/>
    <property type="match status" value="1"/>
</dbReference>
<keyword evidence="4" id="KW-0472">Membrane</keyword>
<dbReference type="AlphaFoldDB" id="A0A368TEY9"/>
<evidence type="ECO:0000313" key="6">
    <source>
        <dbReference type="EMBL" id="RCV62597.1"/>
    </source>
</evidence>
<dbReference type="EMBL" id="QEIN01000002">
    <property type="protein sequence ID" value="RCV62597.1"/>
    <property type="molecule type" value="Genomic_DNA"/>
</dbReference>
<accession>A0A368TEY9</accession>
<dbReference type="InterPro" id="IPR038261">
    <property type="entry name" value="GPP34-like_sf"/>
</dbReference>
<protein>
    <submittedName>
        <fullName evidence="6">GPP34 family phosphoprotein</fullName>
    </submittedName>
</protein>
<keyword evidence="7" id="KW-1185">Reference proteome</keyword>
<dbReference type="GO" id="GO:0070273">
    <property type="term" value="F:phosphatidylinositol-4-phosphate binding"/>
    <property type="evidence" value="ECO:0007669"/>
    <property type="project" value="InterPro"/>
</dbReference>
<evidence type="ECO:0000313" key="7">
    <source>
        <dbReference type="Proteomes" id="UP000253318"/>
    </source>
</evidence>
<evidence type="ECO:0000256" key="5">
    <source>
        <dbReference type="SAM" id="MobiDB-lite"/>
    </source>
</evidence>
<evidence type="ECO:0000256" key="1">
    <source>
        <dbReference type="ARBA" id="ARBA00004255"/>
    </source>
</evidence>
<sequence>MAGAAPTSTHPVSAHPPPVLSLPEEFLLLSHPSTGTARDSIRGAAACAAAELGELAIRRRLRVIPTMKRKVFGFDVYFGTGRIHLLNTSPTGLAWGDALLAELEHHVTSNRRPIGVHKWYRLRGNEALLLHRAALIERFVLMHDFSGELLYPDPALRDGLISQLQAVSSGLAPMDEHMLLLSDLVSSAGLDDALGLRWSLRQRLDHARGVGAVAALPQDIRDTSTVLSRFVPSMRQGGSGGGGGDSGDGGGSGDGGE</sequence>
<comment type="caution">
    <text evidence="6">The sequence shown here is derived from an EMBL/GenBank/DDBJ whole genome shotgun (WGS) entry which is preliminary data.</text>
</comment>
<proteinExistence type="predicted"/>
<evidence type="ECO:0000256" key="2">
    <source>
        <dbReference type="ARBA" id="ARBA00023034"/>
    </source>
</evidence>
<dbReference type="GO" id="GO:0012505">
    <property type="term" value="C:endomembrane system"/>
    <property type="evidence" value="ECO:0007669"/>
    <property type="project" value="UniProtKB-ARBA"/>
</dbReference>
<dbReference type="InterPro" id="IPR008628">
    <property type="entry name" value="GPP34-like"/>
</dbReference>
<comment type="subcellular location">
    <subcellularLocation>
        <location evidence="1">Golgi apparatus membrane</location>
        <topology evidence="1">Peripheral membrane protein</topology>
        <orientation evidence="1">Cytoplasmic side</orientation>
    </subcellularLocation>
</comment>
<name>A0A368TEY9_9ACTN</name>
<feature type="region of interest" description="Disordered" evidence="5">
    <location>
        <begin position="232"/>
        <end position="257"/>
    </location>
</feature>
<evidence type="ECO:0000256" key="4">
    <source>
        <dbReference type="ARBA" id="ARBA00023136"/>
    </source>
</evidence>
<keyword evidence="2" id="KW-0333">Golgi apparatus</keyword>
<dbReference type="OrthoDB" id="3436994at2"/>
<reference evidence="6 7" key="1">
    <citation type="submission" date="2018-04" db="EMBL/GenBank/DDBJ databases">
        <title>Novel actinobacteria from marine sediment.</title>
        <authorList>
            <person name="Ng Z.Y."/>
            <person name="Tan G.Y.A."/>
        </authorList>
    </citation>
    <scope>NUCLEOTIDE SEQUENCE [LARGE SCALE GENOMIC DNA]</scope>
    <source>
        <strain evidence="6 7">TPS81</strain>
    </source>
</reference>